<dbReference type="eggNOG" id="COG4067">
    <property type="taxonomic scope" value="Bacteria"/>
</dbReference>
<dbReference type="KEGG" id="dps:DP2329"/>
<dbReference type="InterPro" id="IPR008503">
    <property type="entry name" value="Asp_endopeptidase"/>
</dbReference>
<dbReference type="PANTHER" id="PTHR38037">
    <property type="entry name" value="ZN_PROTEASE DOMAIN-CONTAINING PROTEIN"/>
    <property type="match status" value="1"/>
</dbReference>
<evidence type="ECO:0000313" key="3">
    <source>
        <dbReference type="Proteomes" id="UP000000602"/>
    </source>
</evidence>
<name>Q6AKR7_DESPS</name>
<dbReference type="HOGENOM" id="CLU_070079_1_0_7"/>
<reference evidence="3" key="1">
    <citation type="journal article" date="2004" name="Environ. Microbiol.">
        <title>The genome of Desulfotalea psychrophila, a sulfate-reducing bacterium from permanently cold Arctic sediments.</title>
        <authorList>
            <person name="Rabus R."/>
            <person name="Ruepp A."/>
            <person name="Frickey T."/>
            <person name="Rattei T."/>
            <person name="Fartmann B."/>
            <person name="Stark M."/>
            <person name="Bauer M."/>
            <person name="Zibat A."/>
            <person name="Lombardot T."/>
            <person name="Becker I."/>
            <person name="Amann J."/>
            <person name="Gellner K."/>
            <person name="Teeling H."/>
            <person name="Leuschner W.D."/>
            <person name="Gloeckner F.-O."/>
            <person name="Lupas A.N."/>
            <person name="Amann R."/>
            <person name="Klenk H.-P."/>
        </authorList>
    </citation>
    <scope>NUCLEOTIDE SEQUENCE [LARGE SCALE GENOMIC DNA]</scope>
    <source>
        <strain evidence="3">DSM 12343 / LSv54</strain>
    </source>
</reference>
<dbReference type="Proteomes" id="UP000000602">
    <property type="component" value="Chromosome"/>
</dbReference>
<dbReference type="STRING" id="177439.DP2329"/>
<evidence type="ECO:0000313" key="2">
    <source>
        <dbReference type="EMBL" id="CAG37058.1"/>
    </source>
</evidence>
<keyword evidence="3" id="KW-1185">Reference proteome</keyword>
<dbReference type="PANTHER" id="PTHR38037:SF2">
    <property type="entry name" value="ATP-DEPENDENT ZINC PROTEASE DOMAIN-CONTAINING PROTEIN-RELATED"/>
    <property type="match status" value="1"/>
</dbReference>
<protein>
    <recommendedName>
        <fullName evidence="1">Retropepsin-like aspartic endopeptidase domain-containing protein</fullName>
    </recommendedName>
</protein>
<dbReference type="EMBL" id="CR522870">
    <property type="protein sequence ID" value="CAG37058.1"/>
    <property type="molecule type" value="Genomic_DNA"/>
</dbReference>
<evidence type="ECO:0000259" key="1">
    <source>
        <dbReference type="Pfam" id="PF05618"/>
    </source>
</evidence>
<dbReference type="SUPFAM" id="SSF50630">
    <property type="entry name" value="Acid proteases"/>
    <property type="match status" value="1"/>
</dbReference>
<dbReference type="Gene3D" id="2.40.70.10">
    <property type="entry name" value="Acid Proteases"/>
    <property type="match status" value="1"/>
</dbReference>
<proteinExistence type="predicted"/>
<organism evidence="2 3">
    <name type="scientific">Desulfotalea psychrophila (strain LSv54 / DSM 12343)</name>
    <dbReference type="NCBI Taxonomy" id="177439"/>
    <lineage>
        <taxon>Bacteria</taxon>
        <taxon>Pseudomonadati</taxon>
        <taxon>Thermodesulfobacteriota</taxon>
        <taxon>Desulfobulbia</taxon>
        <taxon>Desulfobulbales</taxon>
        <taxon>Desulfocapsaceae</taxon>
        <taxon>Desulfotalea</taxon>
    </lineage>
</organism>
<feature type="domain" description="Retropepsin-like aspartic endopeptidase" evidence="1">
    <location>
        <begin position="118"/>
        <end position="248"/>
    </location>
</feature>
<dbReference type="InterPro" id="IPR021109">
    <property type="entry name" value="Peptidase_aspartic_dom_sf"/>
</dbReference>
<accession>Q6AKR7</accession>
<sequence length="256" mass="28344">MLIYFQVKRVKMVQIRKAIFGWQRIVMLLLVPVLLCSCTLSRPDIEAGVKPAVGIEAKPAVGIEAKPAVGIEAKPAVGIEAKPAVGIEVKPAVGIEVKPGPETGIKPVFQPSAGLRLIGEVEPVTLIKSGVTMPARIDTGATTSSLDAKDIRRFERDGEKWVRFMVRDRRSGQKKEMKCRLSRNVTIKRHGEKSLKRPVVTVKSMMGGVRLVREFSLADRSDFAYQILIGRNFLQGEFVVDVNRKNVTTPMSEKQR</sequence>
<dbReference type="AlphaFoldDB" id="Q6AKR7"/>
<dbReference type="Pfam" id="PF05618">
    <property type="entry name" value="Zn_protease"/>
    <property type="match status" value="1"/>
</dbReference>
<gene>
    <name evidence="2" type="ordered locus">DP2329</name>
</gene>